<keyword evidence="8" id="KW-1185">Reference proteome</keyword>
<protein>
    <recommendedName>
        <fullName evidence="1">site-specific DNA-methyltransferase (adenine-specific)</fullName>
        <ecNumber evidence="1">2.1.1.72</ecNumber>
    </recommendedName>
</protein>
<dbReference type="Gene3D" id="3.40.50.150">
    <property type="entry name" value="Vaccinia Virus protein VP39"/>
    <property type="match status" value="1"/>
</dbReference>
<dbReference type="GO" id="GO:0009007">
    <property type="term" value="F:site-specific DNA-methyltransferase (adenine-specific) activity"/>
    <property type="evidence" value="ECO:0007669"/>
    <property type="project" value="UniProtKB-EC"/>
</dbReference>
<dbReference type="RefSeq" id="WP_076732367.1">
    <property type="nucleotide sequence ID" value="NZ_CP019352.1"/>
</dbReference>
<evidence type="ECO:0000256" key="1">
    <source>
        <dbReference type="ARBA" id="ARBA00011900"/>
    </source>
</evidence>
<dbReference type="PROSITE" id="PS00092">
    <property type="entry name" value="N6_MTASE"/>
    <property type="match status" value="1"/>
</dbReference>
<evidence type="ECO:0000256" key="5">
    <source>
        <dbReference type="ARBA" id="ARBA00047942"/>
    </source>
</evidence>
<accession>A0AAC9PWD9</accession>
<evidence type="ECO:0000256" key="4">
    <source>
        <dbReference type="ARBA" id="ARBA00022691"/>
    </source>
</evidence>
<dbReference type="EC" id="2.1.1.72" evidence="1"/>
<organism evidence="7 8">
    <name type="scientific">Lacinutrix venerupis</name>
    <dbReference type="NCBI Taxonomy" id="1486034"/>
    <lineage>
        <taxon>Bacteria</taxon>
        <taxon>Pseudomonadati</taxon>
        <taxon>Bacteroidota</taxon>
        <taxon>Flavobacteriia</taxon>
        <taxon>Flavobacteriales</taxon>
        <taxon>Flavobacteriaceae</taxon>
        <taxon>Lacinutrix</taxon>
    </lineage>
</organism>
<keyword evidence="3" id="KW-0808">Transferase</keyword>
<dbReference type="AlphaFoldDB" id="A0AAC9PWD9"/>
<sequence>MNKTEALNKIEQLVEYYKKNIETWESNANKEAEARKEFIDGFFEALGWKISGLPESMSADDRDVLVEYSLKVEGETTKSLDYIFKIKNRHQFVVEAKKPSENLDNPKHVFQAKSYGFLSKIPFVILTNFKEIRIYDISTKPNFNQINEDLIFSCTYDDYIDKFDYIWNNFSKEAVFEKSLVKLFTDRRDDLDIDLDATDYNYILKKGELLLDTVFLKDLELIRLNIAQSIFQETSDELSEKEINEATQRLLDIIIFIRFLEDNEIEDIERLRVLIDNSEDDFVDSLKNLCSELNLKFNGLLFHEYPLFDKITLNKEIIKDNILKLYYPESPYNFSKISIEILGRIFEQYLAKRITIIDGNISLEIKPEIKKAGGIYYTPEYIVDEILNDTLDLFLSDKSPNEEFEISKIIDFSCGSGIFLIKSYKRIIQFYESNSSSLSPELLFIDSKGSINLTMESKKNLLQKNIFGIDIDSQAIEIAKMSLYFTMLENFNEDNSPKPLLPSLDKNLICGNSIVDLSFFDNYSEASIDTINIINPFTWADEGLNKFDVIVGNPPYLRIQLLEELYPEEYQLFLKTKYDFAFSNFDLSILFVEKAISVLSPTGKIGYIIPNTVLRAKYGEKFREIISNNKLLSKIVYFNDYQVFGNSTTYTCLFYLDAEQTESNELKYFNLEDPENDFQDEAQVPSIFDKDTLGSSPWYFAASEIHDKFIENISNNSIPLKDLSNLKKVFVGLQPSINNVFLLEIVEENESFITCYSKALDSNHIFEKGLIKKMVKGSKNLFRYKISTNRVLLFPYENNLTTNKSELISETVLKATYPKTWKYLKKCKTILNEKEALKGNDFYKFIYKKNHLLFDSKKILLPSLCFGSRFSIDINGEYYFTGSGEGGGGGYGLILNHEENDYNYYNILGILNSKVISALIELKGSPKSGGYKGIDRTFIHSIPLPILNSERKTQIAQEITTKTEKLNNLYAEVQSIAIKRLVSQLENQIDTLTLELYEIVDSGIINLINELND</sequence>
<evidence type="ECO:0000313" key="7">
    <source>
        <dbReference type="EMBL" id="APX99739.1"/>
    </source>
</evidence>
<dbReference type="InterPro" id="IPR050953">
    <property type="entry name" value="N4_N6_ade-DNA_methylase"/>
</dbReference>
<dbReference type="Pfam" id="PF07669">
    <property type="entry name" value="Eco57I"/>
    <property type="match status" value="1"/>
</dbReference>
<proteinExistence type="predicted"/>
<dbReference type="PRINTS" id="PR00507">
    <property type="entry name" value="N12N6MTFRASE"/>
</dbReference>
<dbReference type="InterPro" id="IPR029063">
    <property type="entry name" value="SAM-dependent_MTases_sf"/>
</dbReference>
<dbReference type="KEGG" id="lvn:BWR22_05250"/>
<dbReference type="GO" id="GO:0003676">
    <property type="term" value="F:nucleic acid binding"/>
    <property type="evidence" value="ECO:0007669"/>
    <property type="project" value="InterPro"/>
</dbReference>
<dbReference type="GO" id="GO:0032259">
    <property type="term" value="P:methylation"/>
    <property type="evidence" value="ECO:0007669"/>
    <property type="project" value="UniProtKB-KW"/>
</dbReference>
<dbReference type="InterPro" id="IPR011639">
    <property type="entry name" value="MethylTrfase_TaqI-like_dom"/>
</dbReference>
<evidence type="ECO:0000256" key="3">
    <source>
        <dbReference type="ARBA" id="ARBA00022679"/>
    </source>
</evidence>
<dbReference type="Gene3D" id="3.90.1570.30">
    <property type="match status" value="1"/>
</dbReference>
<reference evidence="7 8" key="1">
    <citation type="submission" date="2017-01" db="EMBL/GenBank/DDBJ databases">
        <title>Complete genome of Lacinutrix venerupis DOK2-8 isolated from seawater in Dokdo.</title>
        <authorList>
            <person name="Chi W.-J."/>
            <person name="Kim J.H."/>
        </authorList>
    </citation>
    <scope>NUCLEOTIDE SEQUENCE [LARGE SCALE GENOMIC DNA]</scope>
    <source>
        <strain evidence="7 8">DOK2-8</strain>
    </source>
</reference>
<keyword evidence="2" id="KW-0489">Methyltransferase</keyword>
<comment type="catalytic activity">
    <reaction evidence="5">
        <text>a 2'-deoxyadenosine in DNA + S-adenosyl-L-methionine = an N(6)-methyl-2'-deoxyadenosine in DNA + S-adenosyl-L-homocysteine + H(+)</text>
        <dbReference type="Rhea" id="RHEA:15197"/>
        <dbReference type="Rhea" id="RHEA-COMP:12418"/>
        <dbReference type="Rhea" id="RHEA-COMP:12419"/>
        <dbReference type="ChEBI" id="CHEBI:15378"/>
        <dbReference type="ChEBI" id="CHEBI:57856"/>
        <dbReference type="ChEBI" id="CHEBI:59789"/>
        <dbReference type="ChEBI" id="CHEBI:90615"/>
        <dbReference type="ChEBI" id="CHEBI:90616"/>
        <dbReference type="EC" id="2.1.1.72"/>
    </reaction>
</comment>
<gene>
    <name evidence="7" type="ORF">BWR22_05250</name>
</gene>
<dbReference type="InterPro" id="IPR002052">
    <property type="entry name" value="DNA_methylase_N6_adenine_CS"/>
</dbReference>
<keyword evidence="4" id="KW-0949">S-adenosyl-L-methionine</keyword>
<dbReference type="SUPFAM" id="SSF53335">
    <property type="entry name" value="S-adenosyl-L-methionine-dependent methyltransferases"/>
    <property type="match status" value="1"/>
</dbReference>
<evidence type="ECO:0000313" key="8">
    <source>
        <dbReference type="Proteomes" id="UP000187506"/>
    </source>
</evidence>
<dbReference type="EMBL" id="CP019352">
    <property type="protein sequence ID" value="APX99739.1"/>
    <property type="molecule type" value="Genomic_DNA"/>
</dbReference>
<dbReference type="PANTHER" id="PTHR33841">
    <property type="entry name" value="DNA METHYLTRANSFERASE YEEA-RELATED"/>
    <property type="match status" value="1"/>
</dbReference>
<feature type="domain" description="Type II methyltransferase M.TaqI-like" evidence="6">
    <location>
        <begin position="464"/>
        <end position="644"/>
    </location>
</feature>
<evidence type="ECO:0000259" key="6">
    <source>
        <dbReference type="Pfam" id="PF07669"/>
    </source>
</evidence>
<evidence type="ECO:0000256" key="2">
    <source>
        <dbReference type="ARBA" id="ARBA00022603"/>
    </source>
</evidence>
<dbReference type="GO" id="GO:0006304">
    <property type="term" value="P:DNA modification"/>
    <property type="evidence" value="ECO:0007669"/>
    <property type="project" value="InterPro"/>
</dbReference>
<dbReference type="PANTHER" id="PTHR33841:SF1">
    <property type="entry name" value="DNA METHYLTRANSFERASE A"/>
    <property type="match status" value="1"/>
</dbReference>
<dbReference type="REBASE" id="184446">
    <property type="entry name" value="LveDOK28ORF5250P"/>
</dbReference>
<name>A0AAC9PWD9_9FLAO</name>
<dbReference type="Proteomes" id="UP000187506">
    <property type="component" value="Chromosome"/>
</dbReference>